<proteinExistence type="predicted"/>
<reference evidence="2" key="1">
    <citation type="submission" date="2023-06" db="EMBL/GenBank/DDBJ databases">
        <title>Conoideocrella luteorostrata (Hypocreales: Clavicipitaceae), a potential biocontrol fungus for elongate hemlock scale in United States Christmas tree production areas.</title>
        <authorList>
            <person name="Barrett H."/>
            <person name="Lovett B."/>
            <person name="Macias A.M."/>
            <person name="Stajich J.E."/>
            <person name="Kasson M.T."/>
        </authorList>
    </citation>
    <scope>NUCLEOTIDE SEQUENCE</scope>
    <source>
        <strain evidence="2">ARSEF 14590</strain>
    </source>
</reference>
<comment type="caution">
    <text evidence="2">The sequence shown here is derived from an EMBL/GenBank/DDBJ whole genome shotgun (WGS) entry which is preliminary data.</text>
</comment>
<dbReference type="AlphaFoldDB" id="A0AAJ0CNN3"/>
<dbReference type="Proteomes" id="UP001251528">
    <property type="component" value="Unassembled WGS sequence"/>
</dbReference>
<evidence type="ECO:0000313" key="3">
    <source>
        <dbReference type="Proteomes" id="UP001251528"/>
    </source>
</evidence>
<feature type="compositionally biased region" description="Acidic residues" evidence="1">
    <location>
        <begin position="34"/>
        <end position="43"/>
    </location>
</feature>
<dbReference type="EMBL" id="JASWJB010000142">
    <property type="protein sequence ID" value="KAK2595128.1"/>
    <property type="molecule type" value="Genomic_DNA"/>
</dbReference>
<sequence>MFLEDTRKQGGERVICRRDASCCAYSGPNKEENIPECEADGEPEDGKTPPEKEKTVPNERLAKSLQMERQHAEIETEKTELTTAVEESSAKEFAELVARYQVKKVVKATFKQSLETFRTENVKYESLSVDSQPVSKSPELGSKMLKAVALASFVNGVASSLEEDVSTADRVAALTSMVPVAGRVHPYRFDKLWRIGPNFYHERRPESIKSGVRKGTSAAF</sequence>
<evidence type="ECO:0000256" key="1">
    <source>
        <dbReference type="SAM" id="MobiDB-lite"/>
    </source>
</evidence>
<feature type="compositionally biased region" description="Basic and acidic residues" evidence="1">
    <location>
        <begin position="44"/>
        <end position="57"/>
    </location>
</feature>
<accession>A0AAJ0CNN3</accession>
<evidence type="ECO:0000313" key="2">
    <source>
        <dbReference type="EMBL" id="KAK2595128.1"/>
    </source>
</evidence>
<keyword evidence="3" id="KW-1185">Reference proteome</keyword>
<feature type="region of interest" description="Disordered" evidence="1">
    <location>
        <begin position="25"/>
        <end position="57"/>
    </location>
</feature>
<name>A0AAJ0CNN3_9HYPO</name>
<gene>
    <name evidence="2" type="ORF">QQS21_007154</name>
</gene>
<protein>
    <submittedName>
        <fullName evidence="2">Uncharacterized protein</fullName>
    </submittedName>
</protein>
<organism evidence="2 3">
    <name type="scientific">Conoideocrella luteorostrata</name>
    <dbReference type="NCBI Taxonomy" id="1105319"/>
    <lineage>
        <taxon>Eukaryota</taxon>
        <taxon>Fungi</taxon>
        <taxon>Dikarya</taxon>
        <taxon>Ascomycota</taxon>
        <taxon>Pezizomycotina</taxon>
        <taxon>Sordariomycetes</taxon>
        <taxon>Hypocreomycetidae</taxon>
        <taxon>Hypocreales</taxon>
        <taxon>Clavicipitaceae</taxon>
        <taxon>Conoideocrella</taxon>
    </lineage>
</organism>